<dbReference type="EMBL" id="JAQQAF010000003">
    <property type="protein sequence ID" value="KAJ8498992.1"/>
    <property type="molecule type" value="Genomic_DNA"/>
</dbReference>
<accession>A0AAV8RJC1</accession>
<evidence type="ECO:0000313" key="1">
    <source>
        <dbReference type="EMBL" id="KAJ8498992.1"/>
    </source>
</evidence>
<proteinExistence type="predicted"/>
<sequence>MPFNLNGVWSRRGMTLVSRRPRVAPSAFGSQNGMEPTAVMHHHVPLFGSAEKRNRVMSYQTRVIDSSECEVATSPKDAHDFSRTSS</sequence>
<protein>
    <submittedName>
        <fullName evidence="1">Uncharacterized protein</fullName>
    </submittedName>
</protein>
<dbReference type="Proteomes" id="UP001222027">
    <property type="component" value="Unassembled WGS sequence"/>
</dbReference>
<comment type="caution">
    <text evidence="1">The sequence shown here is derived from an EMBL/GenBank/DDBJ whole genome shotgun (WGS) entry which is preliminary data.</text>
</comment>
<reference evidence="1 2" key="1">
    <citation type="submission" date="2022-12" db="EMBL/GenBank/DDBJ databases">
        <title>Chromosome-scale assembly of the Ensete ventricosum genome.</title>
        <authorList>
            <person name="Dussert Y."/>
            <person name="Stocks J."/>
            <person name="Wendawek A."/>
            <person name="Woldeyes F."/>
            <person name="Nichols R.A."/>
            <person name="Borrell J.S."/>
        </authorList>
    </citation>
    <scope>NUCLEOTIDE SEQUENCE [LARGE SCALE GENOMIC DNA]</scope>
    <source>
        <strain evidence="2">cv. Maze</strain>
        <tissue evidence="1">Seeds</tissue>
    </source>
</reference>
<name>A0AAV8RJC1_ENSVE</name>
<evidence type="ECO:0000313" key="2">
    <source>
        <dbReference type="Proteomes" id="UP001222027"/>
    </source>
</evidence>
<organism evidence="1 2">
    <name type="scientific">Ensete ventricosum</name>
    <name type="common">Abyssinian banana</name>
    <name type="synonym">Musa ensete</name>
    <dbReference type="NCBI Taxonomy" id="4639"/>
    <lineage>
        <taxon>Eukaryota</taxon>
        <taxon>Viridiplantae</taxon>
        <taxon>Streptophyta</taxon>
        <taxon>Embryophyta</taxon>
        <taxon>Tracheophyta</taxon>
        <taxon>Spermatophyta</taxon>
        <taxon>Magnoliopsida</taxon>
        <taxon>Liliopsida</taxon>
        <taxon>Zingiberales</taxon>
        <taxon>Musaceae</taxon>
        <taxon>Ensete</taxon>
    </lineage>
</organism>
<gene>
    <name evidence="1" type="ORF">OPV22_009544</name>
</gene>
<keyword evidence="2" id="KW-1185">Reference proteome</keyword>
<dbReference type="AlphaFoldDB" id="A0AAV8RJC1"/>